<keyword evidence="2" id="KW-0378">Hydrolase</keyword>
<dbReference type="GO" id="GO:0004386">
    <property type="term" value="F:helicase activity"/>
    <property type="evidence" value="ECO:0007669"/>
    <property type="project" value="UniProtKB-KW"/>
</dbReference>
<dbReference type="SMART" id="SM00490">
    <property type="entry name" value="HELICc"/>
    <property type="match status" value="1"/>
</dbReference>
<evidence type="ECO:0000313" key="8">
    <source>
        <dbReference type="EMBL" id="PGH07072.1"/>
    </source>
</evidence>
<dbReference type="CDD" id="cd18795">
    <property type="entry name" value="SF2_C_Ski2"/>
    <property type="match status" value="1"/>
</dbReference>
<keyword evidence="1" id="KW-0547">Nucleotide-binding</keyword>
<evidence type="ECO:0000259" key="7">
    <source>
        <dbReference type="PROSITE" id="PS51194"/>
    </source>
</evidence>
<keyword evidence="4" id="KW-0067">ATP-binding</keyword>
<dbReference type="GO" id="GO:0003676">
    <property type="term" value="F:nucleic acid binding"/>
    <property type="evidence" value="ECO:0007669"/>
    <property type="project" value="InterPro"/>
</dbReference>
<dbReference type="InterPro" id="IPR001650">
    <property type="entry name" value="Helicase_C-like"/>
</dbReference>
<dbReference type="Pfam" id="PF00270">
    <property type="entry name" value="DEAD"/>
    <property type="match status" value="1"/>
</dbReference>
<protein>
    <recommendedName>
        <fullName evidence="10">DEAD/DEAH box helicase</fullName>
    </recommendedName>
</protein>
<reference evidence="8 9" key="1">
    <citation type="submission" date="2017-10" db="EMBL/GenBank/DDBJ databases">
        <title>Comparative genomics in systemic dimorphic fungi from Ajellomycetaceae.</title>
        <authorList>
            <person name="Munoz J.F."/>
            <person name="Mcewen J.G."/>
            <person name="Clay O.K."/>
            <person name="Cuomo C.A."/>
        </authorList>
    </citation>
    <scope>NUCLEOTIDE SEQUENCE [LARGE SCALE GENOMIC DNA]</scope>
    <source>
        <strain evidence="8 9">UAMH5409</strain>
    </source>
</reference>
<evidence type="ECO:0000256" key="3">
    <source>
        <dbReference type="ARBA" id="ARBA00022806"/>
    </source>
</evidence>
<evidence type="ECO:0000259" key="6">
    <source>
        <dbReference type="PROSITE" id="PS51192"/>
    </source>
</evidence>
<gene>
    <name evidence="8" type="ORF">AJ79_06350</name>
</gene>
<dbReference type="InterPro" id="IPR027417">
    <property type="entry name" value="P-loop_NTPase"/>
</dbReference>
<feature type="compositionally biased region" description="Acidic residues" evidence="5">
    <location>
        <begin position="1848"/>
        <end position="1871"/>
    </location>
</feature>
<dbReference type="InterPro" id="IPR014001">
    <property type="entry name" value="Helicase_ATP-bd"/>
</dbReference>
<keyword evidence="9" id="KW-1185">Reference proteome</keyword>
<organism evidence="8 9">
    <name type="scientific">Helicocarpus griseus UAMH5409</name>
    <dbReference type="NCBI Taxonomy" id="1447875"/>
    <lineage>
        <taxon>Eukaryota</taxon>
        <taxon>Fungi</taxon>
        <taxon>Dikarya</taxon>
        <taxon>Ascomycota</taxon>
        <taxon>Pezizomycotina</taxon>
        <taxon>Eurotiomycetes</taxon>
        <taxon>Eurotiomycetidae</taxon>
        <taxon>Onygenales</taxon>
        <taxon>Ajellomycetaceae</taxon>
        <taxon>Helicocarpus</taxon>
    </lineage>
</organism>
<dbReference type="Pfam" id="PF23002">
    <property type="entry name" value="PIN-like_DDX60"/>
    <property type="match status" value="1"/>
</dbReference>
<evidence type="ECO:0000256" key="1">
    <source>
        <dbReference type="ARBA" id="ARBA00022741"/>
    </source>
</evidence>
<feature type="domain" description="Helicase C-terminal" evidence="7">
    <location>
        <begin position="1302"/>
        <end position="1465"/>
    </location>
</feature>
<feature type="region of interest" description="Disordered" evidence="5">
    <location>
        <begin position="498"/>
        <end position="517"/>
    </location>
</feature>
<dbReference type="PROSITE" id="PS51192">
    <property type="entry name" value="HELICASE_ATP_BIND_1"/>
    <property type="match status" value="1"/>
</dbReference>
<feature type="region of interest" description="Disordered" evidence="5">
    <location>
        <begin position="164"/>
        <end position="198"/>
    </location>
</feature>
<dbReference type="GO" id="GO:0005737">
    <property type="term" value="C:cytoplasm"/>
    <property type="evidence" value="ECO:0007669"/>
    <property type="project" value="TreeGrafter"/>
</dbReference>
<dbReference type="PROSITE" id="PS51194">
    <property type="entry name" value="HELICASE_CTER"/>
    <property type="match status" value="1"/>
</dbReference>
<dbReference type="Pfam" id="PF00271">
    <property type="entry name" value="Helicase_C"/>
    <property type="match status" value="1"/>
</dbReference>
<dbReference type="EMBL" id="PDNB01000112">
    <property type="protein sequence ID" value="PGH07072.1"/>
    <property type="molecule type" value="Genomic_DNA"/>
</dbReference>
<dbReference type="Gene3D" id="3.40.50.300">
    <property type="entry name" value="P-loop containing nucleotide triphosphate hydrolases"/>
    <property type="match status" value="2"/>
</dbReference>
<dbReference type="FunFam" id="3.40.50.300:FF:001039">
    <property type="entry name" value="ATP-dependent RNA helicase DDX60"/>
    <property type="match status" value="1"/>
</dbReference>
<name>A0A2B7XEB1_9EURO</name>
<dbReference type="SMART" id="SM00487">
    <property type="entry name" value="DEXDc"/>
    <property type="match status" value="1"/>
</dbReference>
<dbReference type="STRING" id="1447875.A0A2B7XEB1"/>
<dbReference type="SUPFAM" id="SSF52540">
    <property type="entry name" value="P-loop containing nucleoside triphosphate hydrolases"/>
    <property type="match status" value="1"/>
</dbReference>
<feature type="region of interest" description="Disordered" evidence="5">
    <location>
        <begin position="1823"/>
        <end position="1877"/>
    </location>
</feature>
<dbReference type="Proteomes" id="UP000223968">
    <property type="component" value="Unassembled WGS sequence"/>
</dbReference>
<dbReference type="OrthoDB" id="2320933at2759"/>
<dbReference type="InterPro" id="IPR052431">
    <property type="entry name" value="SKI2_subfamily_helicases"/>
</dbReference>
<dbReference type="PANTHER" id="PTHR44533">
    <property type="entry name" value="DEAD/H RNA HELICASE, PUTATIVE-RELATED"/>
    <property type="match status" value="1"/>
</dbReference>
<dbReference type="InterPro" id="IPR011545">
    <property type="entry name" value="DEAD/DEAH_box_helicase_dom"/>
</dbReference>
<evidence type="ECO:0000256" key="2">
    <source>
        <dbReference type="ARBA" id="ARBA00022801"/>
    </source>
</evidence>
<evidence type="ECO:0000256" key="5">
    <source>
        <dbReference type="SAM" id="MobiDB-lite"/>
    </source>
</evidence>
<proteinExistence type="predicted"/>
<feature type="compositionally biased region" description="Low complexity" evidence="5">
    <location>
        <begin position="1826"/>
        <end position="1838"/>
    </location>
</feature>
<evidence type="ECO:0000313" key="9">
    <source>
        <dbReference type="Proteomes" id="UP000223968"/>
    </source>
</evidence>
<comment type="caution">
    <text evidence="8">The sequence shown here is derived from an EMBL/GenBank/DDBJ whole genome shotgun (WGS) entry which is preliminary data.</text>
</comment>
<feature type="compositionally biased region" description="Acidic residues" evidence="5">
    <location>
        <begin position="171"/>
        <end position="197"/>
    </location>
</feature>
<dbReference type="Pfam" id="PF26076">
    <property type="entry name" value="WHD_DDX60"/>
    <property type="match status" value="1"/>
</dbReference>
<keyword evidence="3" id="KW-0347">Helicase</keyword>
<dbReference type="CDD" id="cd18025">
    <property type="entry name" value="DEXHc_DDX60"/>
    <property type="match status" value="1"/>
</dbReference>
<evidence type="ECO:0000256" key="4">
    <source>
        <dbReference type="ARBA" id="ARBA00022840"/>
    </source>
</evidence>
<feature type="domain" description="Helicase ATP-binding" evidence="6">
    <location>
        <begin position="856"/>
        <end position="1026"/>
    </location>
</feature>
<dbReference type="PANTHER" id="PTHR44533:SF4">
    <property type="entry name" value="DEAD_H RNA HELICASE, PUTATIVE-RELATED"/>
    <property type="match status" value="1"/>
</dbReference>
<feature type="compositionally biased region" description="Basic and acidic residues" evidence="5">
    <location>
        <begin position="502"/>
        <end position="517"/>
    </location>
</feature>
<accession>A0A2B7XEB1</accession>
<sequence length="1909" mass="212544">MSNMVNRKVLSWYEQLKSRTVDLVGDYAGDELFIIDGDSLLLHAFSDEKLDLNPGFQLLHATYIVENFLRELYQRKCNFHIVFFENQTHLCIPPGLPADLHNRCCLAREAIIQHLQTNVAATAPSIEVKEFGSYREPGFMDYLTASGTYFFMCHDGTFPGVESGSDSEALSVDEDYLSDETSEESYNEDNLDSDSEDSASQISLEDAHAFGFRTIINWFVCHGYNIALLNALECRDTKVMAMILEGSAVIAQKASDETFLTSSTQVGSWDMDYIEDEERDADLGLNNGSGEDADISFTSTQKSDGFENANGSAKSDVSKVDGIPHLESPWDEPILQEVQEILKTSQYPAISQRDLVVVVTLSLMYRSRVLEKEDDEISQAMLLHTAILHECRLSDRAVTAGSNTGESFLVYFTQQARSLLISDSWRTTAASCSASCDLADMIDGRLFSCVLSHGVKQDMFSTSVIAKLDALATWIKLLCGIEIKHELLNTGTKNGKPTILQRGKEIKKTGKATKKEAPRPVLPFSHSVFDAHLTPVHLSIDENNTQSVGKKTSRIFLELSHWHNHRRPVGSKNINPAMTAKQAFFANRRNQFFMAEMADYAASLTNATGGVLQPETVFVRSGKVEKQGKQTGGPKPIVVGRSKANEKKGLASGGPPSVKDRAVAANEKKQKELAEKQLLAWGQMKAMFDKESNLETRFNNVKKYLASRPTDNRVILQAEVSTYLLGILVQLWVARCAAGERDRSLHIAAFIWDMICRIAKMKEGMTPEIAACIMETVKALRLPDIELAVQPSRKPSQMATPFSLLESGKKGALDIGLSPTEFQLTHAAPFFDRNMGSAPDSRVRDFEPDEWQRKVLDEIDANRSLFVVAPTSAGKTFISFYAMKKILEGDDDGVLVYVAPTKALVNQVAAEIQARFSKSFKHGGKSVWGIHTRDYRINNPTGCQVLVTVPHILQIMLLAPANANSWSSRVKQIIFDEIHCIGQVDDGVVWEQLLLLAPCPIIALSATVGNPKEFSKWLGTTQKANGIDLTMIEHHHRYSDLRKYVYKPPQKFHFNGLSDAAPFPQTGLDNALGMAFMHPVACVVDRARGMPSDLSFEARDCWMLWNAMAKYQTPAFPVEKSLDPKIALPGIIRKVDVVEWEAGLKALLKRWIEDPKSPYGLVLEELERSTIDMCRPKIQISSRKAKESAPPRHIPSDNYIATALPLICSLHEQGALPALFFNYDRSGCEAICNSLLVQLEEAEEAWKKSSPAWKDKIAGWEAWKISQKKLAKKSATTDAKKKGKQGNDNTSKEDRMYGSTTAEPNFYESFDPEAPVEGFHLADAKKLTPSEFEEHAKELRRRYVPEHLITALRRGIGVHHAGMNRKYRQVCEILFRRGYLRVVIATGTLALGINMPCKTVVFSGDSIFLTALNFRQAAGRAGRRGFDVLGNVVFQGLPYSKICRLLSSRLPDLHGHFPVTTSLVLRLFTLLHESKQAPNAVRMINSLLSCPHIYLGGGEARDTVLHHLRFSIEFLRRSHLLDRKGAPLNFAGCVSHLYFVENSSFAFHALLQGGYFHGLCRNNNQSRKQQLRTLMLVLSHLFGRIYLRPAVLENYKETLKKSTSLVVLPPLPNTAAKLLHRNNEEILKIYSAYVKTFVDQHVTEPDCNLPLTGLKCGGNAPLEIKGGKSRPVRYTSAFYALSGHRDEWDNISDLCKTVRSGVWLEKAVVPYVGLYPEEGKVPLNAYLYDFFKHGNVHAIQKDNSIRKGDIWFLLNDFSMVLATIVTSLENFLKLSPGTDADTLDVMGSGEMHEGEVDVAVLQEDDGVIGLDKLIGSRIMDSKMNQAKSAPTSSPAHTAAARKRKVVDSWEDEEVESSGGEDEASEAEDAIDDGNPGAVWDGKDAGILNVLKGFKLLQADFDQKFREMWA</sequence>
<dbReference type="InterPro" id="IPR059032">
    <property type="entry name" value="WHD_DDX60"/>
</dbReference>
<dbReference type="GO" id="GO:0005524">
    <property type="term" value="F:ATP binding"/>
    <property type="evidence" value="ECO:0007669"/>
    <property type="project" value="UniProtKB-KW"/>
</dbReference>
<dbReference type="GO" id="GO:0016787">
    <property type="term" value="F:hydrolase activity"/>
    <property type="evidence" value="ECO:0007669"/>
    <property type="project" value="UniProtKB-KW"/>
</dbReference>
<evidence type="ECO:0008006" key="10">
    <source>
        <dbReference type="Google" id="ProtNLM"/>
    </source>
</evidence>
<dbReference type="InterPro" id="IPR055124">
    <property type="entry name" value="PIN-like_DDX60"/>
</dbReference>
<feature type="region of interest" description="Disordered" evidence="5">
    <location>
        <begin position="1274"/>
        <end position="1298"/>
    </location>
</feature>